<dbReference type="PANTHER" id="PTHR45739">
    <property type="entry name" value="MATRIX PROTEIN, PUTATIVE-RELATED"/>
    <property type="match status" value="1"/>
</dbReference>
<evidence type="ECO:0000256" key="1">
    <source>
        <dbReference type="ARBA" id="ARBA00022729"/>
    </source>
</evidence>
<evidence type="ECO:0000313" key="10">
    <source>
        <dbReference type="Proteomes" id="UP001652642"/>
    </source>
</evidence>
<feature type="domain" description="Laminin G" evidence="9">
    <location>
        <begin position="213"/>
        <end position="392"/>
    </location>
</feature>
<evidence type="ECO:0000256" key="8">
    <source>
        <dbReference type="SAM" id="SignalP"/>
    </source>
</evidence>
<dbReference type="Pfam" id="PF16184">
    <property type="entry name" value="Cadherin_3"/>
    <property type="match status" value="13"/>
</dbReference>
<feature type="region of interest" description="Disordered" evidence="6">
    <location>
        <begin position="2300"/>
        <end position="2334"/>
    </location>
</feature>
<dbReference type="InParanoid" id="A0A6J0T0M6"/>
<dbReference type="InterPro" id="IPR001791">
    <property type="entry name" value="Laminin_G"/>
</dbReference>
<proteinExistence type="predicted"/>
<feature type="repeat" description="CSPG" evidence="5">
    <location>
        <begin position="1030"/>
        <end position="1122"/>
    </location>
</feature>
<feature type="repeat" description="CSPG" evidence="5">
    <location>
        <begin position="676"/>
        <end position="777"/>
    </location>
</feature>
<feature type="repeat" description="CSPG" evidence="5">
    <location>
        <begin position="440"/>
        <end position="535"/>
    </location>
</feature>
<dbReference type="Proteomes" id="UP001652642">
    <property type="component" value="Chromosome 12"/>
</dbReference>
<organism evidence="10 11">
    <name type="scientific">Pogona vitticeps</name>
    <name type="common">central bearded dragon</name>
    <dbReference type="NCBI Taxonomy" id="103695"/>
    <lineage>
        <taxon>Eukaryota</taxon>
        <taxon>Metazoa</taxon>
        <taxon>Chordata</taxon>
        <taxon>Craniata</taxon>
        <taxon>Vertebrata</taxon>
        <taxon>Euteleostomi</taxon>
        <taxon>Lepidosauria</taxon>
        <taxon>Squamata</taxon>
        <taxon>Bifurcata</taxon>
        <taxon>Unidentata</taxon>
        <taxon>Episquamata</taxon>
        <taxon>Toxicofera</taxon>
        <taxon>Iguania</taxon>
        <taxon>Acrodonta</taxon>
        <taxon>Agamidae</taxon>
        <taxon>Amphibolurinae</taxon>
        <taxon>Pogona</taxon>
    </lineage>
</organism>
<feature type="transmembrane region" description="Helical" evidence="7">
    <location>
        <begin position="2268"/>
        <end position="2292"/>
    </location>
</feature>
<feature type="repeat" description="CSPG" evidence="5">
    <location>
        <begin position="909"/>
        <end position="1001"/>
    </location>
</feature>
<name>A0A6J0T0M6_9SAUR</name>
<dbReference type="InterPro" id="IPR013320">
    <property type="entry name" value="ConA-like_dom_sf"/>
</dbReference>
<dbReference type="CTD" id="1464"/>
<dbReference type="KEGG" id="pvt:110074565"/>
<keyword evidence="7" id="KW-0472">Membrane</keyword>
<evidence type="ECO:0000256" key="7">
    <source>
        <dbReference type="SAM" id="Phobius"/>
    </source>
</evidence>
<evidence type="ECO:0000256" key="2">
    <source>
        <dbReference type="ARBA" id="ARBA00022737"/>
    </source>
</evidence>
<dbReference type="Gene3D" id="2.60.120.200">
    <property type="match status" value="2"/>
</dbReference>
<accession>A0A6J0T0M6</accession>
<feature type="repeat" description="CSPG" evidence="5">
    <location>
        <begin position="794"/>
        <end position="889"/>
    </location>
</feature>
<feature type="repeat" description="CSPG" evidence="5">
    <location>
        <begin position="1138"/>
        <end position="1228"/>
    </location>
</feature>
<dbReference type="InterPro" id="IPR039005">
    <property type="entry name" value="CSPG_rpt"/>
</dbReference>
<feature type="chain" id="PRO_5045468147" evidence="8">
    <location>
        <begin position="28"/>
        <end position="2378"/>
    </location>
</feature>
<dbReference type="RefSeq" id="XP_020640525.2">
    <property type="nucleotide sequence ID" value="XM_020784866.2"/>
</dbReference>
<evidence type="ECO:0000256" key="4">
    <source>
        <dbReference type="PROSITE-ProRule" id="PRU00122"/>
    </source>
</evidence>
<evidence type="ECO:0000256" key="3">
    <source>
        <dbReference type="ARBA" id="ARBA00023180"/>
    </source>
</evidence>
<feature type="repeat" description="CSPG" evidence="5">
    <location>
        <begin position="1368"/>
        <end position="1460"/>
    </location>
</feature>
<dbReference type="PROSITE" id="PS51854">
    <property type="entry name" value="CSPG"/>
    <property type="match status" value="12"/>
</dbReference>
<dbReference type="PANTHER" id="PTHR45739:SF13">
    <property type="entry name" value="CHONDROITIN SULFATE PROTEOGLYCAN 4"/>
    <property type="match status" value="1"/>
</dbReference>
<dbReference type="OrthoDB" id="9026019at2759"/>
<comment type="caution">
    <text evidence="4">Lacks conserved residue(s) required for the propagation of feature annotation.</text>
</comment>
<dbReference type="InterPro" id="IPR051561">
    <property type="entry name" value="FRAS1_ECM"/>
</dbReference>
<feature type="repeat" description="CSPG" evidence="5">
    <location>
        <begin position="1250"/>
        <end position="1349"/>
    </location>
</feature>
<dbReference type="SMART" id="SM00282">
    <property type="entry name" value="LamG"/>
    <property type="match status" value="2"/>
</dbReference>
<dbReference type="CDD" id="cd00110">
    <property type="entry name" value="LamG"/>
    <property type="match status" value="2"/>
</dbReference>
<protein>
    <submittedName>
        <fullName evidence="11">Chondroitin sulfate proteoglycan 4</fullName>
    </submittedName>
</protein>
<dbReference type="PROSITE" id="PS50025">
    <property type="entry name" value="LAM_G_DOMAIN"/>
    <property type="match status" value="2"/>
</dbReference>
<keyword evidence="10" id="KW-1185">Reference proteome</keyword>
<evidence type="ECO:0000256" key="6">
    <source>
        <dbReference type="SAM" id="MobiDB-lite"/>
    </source>
</evidence>
<feature type="repeat" description="CSPG" evidence="5">
    <location>
        <begin position="1484"/>
        <end position="1574"/>
    </location>
</feature>
<keyword evidence="7" id="KW-0812">Transmembrane</keyword>
<feature type="signal peptide" evidence="8">
    <location>
        <begin position="1"/>
        <end position="27"/>
    </location>
</feature>
<keyword evidence="2" id="KW-0677">Repeat</keyword>
<dbReference type="GO" id="GO:0009653">
    <property type="term" value="P:anatomical structure morphogenesis"/>
    <property type="evidence" value="ECO:0007669"/>
    <property type="project" value="TreeGrafter"/>
</dbReference>
<reference evidence="11" key="1">
    <citation type="submission" date="2025-08" db="UniProtKB">
        <authorList>
            <consortium name="RefSeq"/>
        </authorList>
    </citation>
    <scope>IDENTIFICATION</scope>
</reference>
<feature type="repeat" description="CSPG" evidence="5">
    <location>
        <begin position="565"/>
        <end position="659"/>
    </location>
</feature>
<sequence length="2378" mass="263490">MGSSLPSGVSALLGLLQLLLWIPPLCANPETAVSFFGDGYLEMPLANAYDAVQLHVQFYTSQRSGLLFLAAGQTDYLLLELHSGVLEARMDLGSEEVTLKSPAGPHLNDLVVHDVDLLVADGRMTLVVDGFFNASVEIPGDPQALDIDYGLYVGGTGTLELPYLTGVSVPFRGCLHTVTFNDQDVLSTLASGTKRSHGLREGCSTEFSAGADDPLGFLGPNSYIAFPGWSARNEGTIEFVITTNIKHAPLIYQSGLENDFFYLEIFDGRLRGVVEKGNGLVVLHNNIYLSNEQDHYVKVHVDVRRFEILVDYYASQTSNKGIHSYLDLQGPLFVGGLNEKAAQRMTERGLAFMSGNSIFNGSFVGCMEDLRINQERRSLQDALVTRDMTVGCGKQEQYSEYDAAYEQDEAPTTSPPDHWQGPVMERCRPDPSLPPVFANFTKLLHVSPLVVAEGGTTFLEWRHAQPTIDLSRANIRQSQVLFSVTTNPRHGELRVDIPHARNRRKFTLLDVVNRKVKYIHDGSEGPMDQLLLEVTVTARGGIPECLWQGQTYLLPIKINPVNDAPEVIFPHGDRMVILEHTRKHLNPEIIQAVDEDTPCDSLRFQLLGGKRMEEGYVEYDFHPGEPIEDFSCRELEAGHVVYVHQNGPTSTLIVQVNDGMVMSPVATLRVVAVEPDIQVRNNTGLFVTQGGVVPITMANLSVETNAVQQRVPVLYRLTVPLQYGEIQKQGNLGGEWKKVESFHQQDVEQGRVQYFSTDDEHRAEDVIEKLQFLVQVGQKTLLNNTFLIRIKKATIQMKTMVPLQMKNEKGKNITTAEMEAVLETPDSSSEPFHYVVVQPPKKGNLEFRGTRLTNGFGFTQEDLQSHQLSYSVTIRDSMESEDSFQFRVMAGAHFSPVYTYRIQIGGDPEAPVLINVLLSVLEGGEAIISKDHLFIKSANDANYVYEVIDGPTHGKLVLRTSPSSSGEVITKFTNEDILQGRLVYQHDDSETLEDDLPFVAAKQDEGSSDMDAEDVRGVFRVSIQPVNDHSPIQMVNKVFNVVRNGQRLMTTNDIAFVDEDSGFSDAQLVFVRKDILFGGIISVDDKSRQVYRFTQDDLRKKKIVFVHAGADRGWIQFQVSDGLHQVATLLEVQASDPYIRINNHTGLVIHQGSQGTIDSSVLSLETNVDIRNDEDILFRVIVPPRWGVVLQGGQEVSSFTQKDLLAGDVLYHHNGSKNSQDQIHLSIEANQVAVEDVLKVTIFLDAHPNALNIVHHEKMHILQGEAVEIKSNHLLVEHEDIPPYEIVYTITVPPFSGFLMGLAHGHTSEEPTSLNPIETFTQEDINEGKVLYLHSSPEIQNDQFTVDITANGADPLEGLVVDLEILPISVPLEVHNFTVMEGGLQKLSLDVLNIPSTYFTTLNVEFIVLEEPKYGFFQNVERPEEDSITVFSWYEVEHQLISYMHDGSESLADRFTVVANISEVKQESQPKTVFITVTPTNDEAPVLVVNTGLQIQEGAAAEITPDLLRSEDEDTPPEEVVYSIRTPINGKVVLKPSPTTSVQRFTQAQINSGLVQFIHEGPLDGGFSFDLSDGENMSPGHFFAVTAQKKRLIRLENKQDLIMCPGTSQPIRSQNLKAVTNEEEDAPSLLYIIDQPLRFGRLLNSQKGSDGEELRNFTQSEVDAGVIYYEHEMPPEPFWSLEDALHFRISAPPVTTDPYVLKILLSFEASCPQGFTKLWRNKGLTVTEAQSGVIDISLLDASNLLTLTEPDSKRGLYDVVFLITELPAYGTLSVPDGPVDRRHPYFLQSDLLAGDLEYAHHGHGVLNDHFQFNAWLRHVSVKSIQPPQKEEGPIVSGIFNITIKDSNEIAPRLVDQEQVLRMLHGSSMVLSQKHLNVIDPDSPPEEIKYDILSGSSSGFVANIHDRQLPITQFTQADINAGHVMFISNGTSSTGSLDLTISDGHNPPIFTSLEIMVLPAVKWATNQTVLEIPQGVNVASLSHDHLLGSLDQGEPNMLYRLVDGPRFGQVTVGGKPVAEFSQKQVDDGEVTFSFTDFVSFEDKFQFLAMSGEVNVSGVVSIAVKALVQTQLDGPWPRGTTIQLDTRMLDASELANKTKSDPEFKVLQAPQKSQFVKLSRDRKSQPVPIEAFTQRDVEQGLVGLEIWETDDSEPNLQQDSFLFELVAEGVPPGLHSMTYTTEVFNSSAAYGATLLSDPGLHEKDFSSTPQSLTPSSQTLAMTTRPIELESPGHNSSELLVLPTGRPGQGMTTSTPPAEKGNLLGFIETNMFSIILPICLILLLLALILPLLFYLHKRNKTGKHNVQGTPPKYKNGTVVDQETFRKTDPNQGLPLSPVNSLEAKEAGLNSKGLGPGGQQDPELLQYCRTSNPALKNSQYWV</sequence>
<keyword evidence="3" id="KW-0325">Glycoprotein</keyword>
<dbReference type="SUPFAM" id="SSF49899">
    <property type="entry name" value="Concanavalin A-like lectins/glucanases"/>
    <property type="match status" value="2"/>
</dbReference>
<feature type="repeat" description="CSPG" evidence="5">
    <location>
        <begin position="1851"/>
        <end position="1943"/>
    </location>
</feature>
<evidence type="ECO:0000259" key="9">
    <source>
        <dbReference type="PROSITE" id="PS50025"/>
    </source>
</evidence>
<dbReference type="GeneID" id="110074565"/>
<gene>
    <name evidence="11" type="primary">CSPG4</name>
</gene>
<feature type="domain" description="Laminin G" evidence="9">
    <location>
        <begin position="32"/>
        <end position="203"/>
    </location>
</feature>
<dbReference type="Pfam" id="PF02210">
    <property type="entry name" value="Laminin_G_2"/>
    <property type="match status" value="2"/>
</dbReference>
<keyword evidence="7" id="KW-1133">Transmembrane helix</keyword>
<evidence type="ECO:0000313" key="11">
    <source>
        <dbReference type="RefSeq" id="XP_020640525.2"/>
    </source>
</evidence>
<keyword evidence="1 8" id="KW-0732">Signal</keyword>
<feature type="repeat" description="CSPG" evidence="5">
    <location>
        <begin position="1592"/>
        <end position="1690"/>
    </location>
</feature>
<evidence type="ECO:0000256" key="5">
    <source>
        <dbReference type="PROSITE-ProRule" id="PRU01201"/>
    </source>
</evidence>